<dbReference type="InterPro" id="IPR004939">
    <property type="entry name" value="APC_su10/DOC_dom"/>
</dbReference>
<evidence type="ECO:0000259" key="6">
    <source>
        <dbReference type="PROSITE" id="PS51284"/>
    </source>
</evidence>
<keyword evidence="2" id="KW-0132">Cell division</keyword>
<dbReference type="Pfam" id="PF03256">
    <property type="entry name" value="ANAPC10"/>
    <property type="match status" value="1"/>
</dbReference>
<dbReference type="GO" id="GO:0005680">
    <property type="term" value="C:anaphase-promoting complex"/>
    <property type="evidence" value="ECO:0007669"/>
    <property type="project" value="InterPro"/>
</dbReference>
<evidence type="ECO:0000313" key="7">
    <source>
        <dbReference type="EMBL" id="GMM54243.1"/>
    </source>
</evidence>
<evidence type="ECO:0000313" key="8">
    <source>
        <dbReference type="Proteomes" id="UP001377567"/>
    </source>
</evidence>
<gene>
    <name evidence="7" type="ORF">DAKH74_008590</name>
</gene>
<proteinExistence type="inferred from homology"/>
<dbReference type="InterPro" id="IPR008979">
    <property type="entry name" value="Galactose-bd-like_sf"/>
</dbReference>
<protein>
    <submittedName>
        <fullName evidence="7">Anaphase promoting complex subunit</fullName>
    </submittedName>
</protein>
<dbReference type="PANTHER" id="PTHR12936:SF0">
    <property type="entry name" value="ANAPHASE-PROMOTING COMPLEX SUBUNIT 10"/>
    <property type="match status" value="1"/>
</dbReference>
<feature type="domain" description="DOC" evidence="6">
    <location>
        <begin position="62"/>
        <end position="247"/>
    </location>
</feature>
<dbReference type="EMBL" id="BTGD01000001">
    <property type="protein sequence ID" value="GMM54243.1"/>
    <property type="molecule type" value="Genomic_DNA"/>
</dbReference>
<dbReference type="InterPro" id="IPR016901">
    <property type="entry name" value="APC10/Doc1"/>
</dbReference>
<evidence type="ECO:0000256" key="1">
    <source>
        <dbReference type="ARBA" id="ARBA00006762"/>
    </source>
</evidence>
<dbReference type="CDD" id="cd08366">
    <property type="entry name" value="APC10"/>
    <property type="match status" value="1"/>
</dbReference>
<dbReference type="SUPFAM" id="SSF49785">
    <property type="entry name" value="Galactose-binding domain-like"/>
    <property type="match status" value="1"/>
</dbReference>
<keyword evidence="4" id="KW-0833">Ubl conjugation pathway</keyword>
<comment type="similarity">
    <text evidence="1">Belongs to the APC10 family.</text>
</comment>
<organism evidence="7 8">
    <name type="scientific">Maudiozyma humilis</name>
    <name type="common">Sour dough yeast</name>
    <name type="synonym">Kazachstania humilis</name>
    <dbReference type="NCBI Taxonomy" id="51915"/>
    <lineage>
        <taxon>Eukaryota</taxon>
        <taxon>Fungi</taxon>
        <taxon>Dikarya</taxon>
        <taxon>Ascomycota</taxon>
        <taxon>Saccharomycotina</taxon>
        <taxon>Saccharomycetes</taxon>
        <taxon>Saccharomycetales</taxon>
        <taxon>Saccharomycetaceae</taxon>
        <taxon>Maudiozyma</taxon>
    </lineage>
</organism>
<dbReference type="Gene3D" id="2.60.120.260">
    <property type="entry name" value="Galactose-binding domain-like"/>
    <property type="match status" value="1"/>
</dbReference>
<dbReference type="GO" id="GO:0031145">
    <property type="term" value="P:anaphase-promoting complex-dependent catabolic process"/>
    <property type="evidence" value="ECO:0007669"/>
    <property type="project" value="InterPro"/>
</dbReference>
<evidence type="ECO:0000256" key="4">
    <source>
        <dbReference type="ARBA" id="ARBA00022786"/>
    </source>
</evidence>
<dbReference type="Proteomes" id="UP001377567">
    <property type="component" value="Unassembled WGS sequence"/>
</dbReference>
<comment type="caution">
    <text evidence="7">The sequence shown here is derived from an EMBL/GenBank/DDBJ whole genome shotgun (WGS) entry which is preliminary data.</text>
</comment>
<sequence>MLLQNSQNIEAILSRLAPVQEIKAVERSSAPLPVIINDTTDEAMDDPMYINRYNSNGELPDIDDLKSGVLFKLGIQTIESHNISNVNNLAWWNASSSKQGNPVENVLNDDPNSFWQSDGAQPHLIDVYFSRMMSIALIALYFSISSDESYTPKVFKLYVGTSPSDAVFYKSYHIDHLDGWVGLTFSDNREDALMKCQFIRFVFPINHENGKDTHLRGVRLYSPASNNAGKQTTAPMPVTRNIFQNRSFTIR</sequence>
<keyword evidence="5" id="KW-0131">Cell cycle</keyword>
<evidence type="ECO:0000256" key="5">
    <source>
        <dbReference type="ARBA" id="ARBA00023306"/>
    </source>
</evidence>
<accession>A0AAV5RS44</accession>
<dbReference type="SMART" id="SM01337">
    <property type="entry name" value="APC10"/>
    <property type="match status" value="1"/>
</dbReference>
<keyword evidence="8" id="KW-1185">Reference proteome</keyword>
<dbReference type="GO" id="GO:0051301">
    <property type="term" value="P:cell division"/>
    <property type="evidence" value="ECO:0007669"/>
    <property type="project" value="UniProtKB-KW"/>
</dbReference>
<dbReference type="PROSITE" id="PS51284">
    <property type="entry name" value="DOC"/>
    <property type="match status" value="1"/>
</dbReference>
<dbReference type="AlphaFoldDB" id="A0AAV5RS44"/>
<keyword evidence="3" id="KW-0498">Mitosis</keyword>
<reference evidence="7 8" key="1">
    <citation type="journal article" date="2023" name="Elife">
        <title>Identification of key yeast species and microbe-microbe interactions impacting larval growth of Drosophila in the wild.</title>
        <authorList>
            <person name="Mure A."/>
            <person name="Sugiura Y."/>
            <person name="Maeda R."/>
            <person name="Honda K."/>
            <person name="Sakurai N."/>
            <person name="Takahashi Y."/>
            <person name="Watada M."/>
            <person name="Katoh T."/>
            <person name="Gotoh A."/>
            <person name="Gotoh Y."/>
            <person name="Taniguchi I."/>
            <person name="Nakamura K."/>
            <person name="Hayashi T."/>
            <person name="Katayama T."/>
            <person name="Uemura T."/>
            <person name="Hattori Y."/>
        </authorList>
    </citation>
    <scope>NUCLEOTIDE SEQUENCE [LARGE SCALE GENOMIC DNA]</scope>
    <source>
        <strain evidence="7 8">KH-74</strain>
    </source>
</reference>
<evidence type="ECO:0000256" key="3">
    <source>
        <dbReference type="ARBA" id="ARBA00022776"/>
    </source>
</evidence>
<dbReference type="PANTHER" id="PTHR12936">
    <property type="entry name" value="ANAPHASE-PROMOTING COMPLEX 10"/>
    <property type="match status" value="1"/>
</dbReference>
<evidence type="ECO:0000256" key="2">
    <source>
        <dbReference type="ARBA" id="ARBA00022618"/>
    </source>
</evidence>
<name>A0AAV5RS44_MAUHU</name>
<dbReference type="GO" id="GO:0070979">
    <property type="term" value="P:protein K11-linked ubiquitination"/>
    <property type="evidence" value="ECO:0007669"/>
    <property type="project" value="TreeGrafter"/>
</dbReference>